<protein>
    <submittedName>
        <fullName evidence="3">DUF4124 domain-containing protein</fullName>
    </submittedName>
</protein>
<keyword evidence="1" id="KW-0732">Signal</keyword>
<dbReference type="AlphaFoldDB" id="A0A923KLS7"/>
<feature type="chain" id="PRO_5037195938" evidence="1">
    <location>
        <begin position="26"/>
        <end position="157"/>
    </location>
</feature>
<evidence type="ECO:0000256" key="1">
    <source>
        <dbReference type="SAM" id="SignalP"/>
    </source>
</evidence>
<evidence type="ECO:0000313" key="4">
    <source>
        <dbReference type="Proteomes" id="UP000627446"/>
    </source>
</evidence>
<evidence type="ECO:0000313" key="3">
    <source>
        <dbReference type="EMBL" id="MBC3882165.1"/>
    </source>
</evidence>
<feature type="signal peptide" evidence="1">
    <location>
        <begin position="1"/>
        <end position="25"/>
    </location>
</feature>
<evidence type="ECO:0000259" key="2">
    <source>
        <dbReference type="Pfam" id="PF13511"/>
    </source>
</evidence>
<dbReference type="InterPro" id="IPR025392">
    <property type="entry name" value="DUF4124"/>
</dbReference>
<dbReference type="EMBL" id="JACOFZ010000004">
    <property type="protein sequence ID" value="MBC3882165.1"/>
    <property type="molecule type" value="Genomic_DNA"/>
</dbReference>
<dbReference type="Pfam" id="PF13511">
    <property type="entry name" value="DUF4124"/>
    <property type="match status" value="1"/>
</dbReference>
<gene>
    <name evidence="3" type="ORF">H8K36_12305</name>
</gene>
<dbReference type="RefSeq" id="WP_186916774.1">
    <property type="nucleotide sequence ID" value="NZ_JACOFZ010000004.1"/>
</dbReference>
<organism evidence="3 4">
    <name type="scientific">Undibacterium nitidum</name>
    <dbReference type="NCBI Taxonomy" id="2762298"/>
    <lineage>
        <taxon>Bacteria</taxon>
        <taxon>Pseudomonadati</taxon>
        <taxon>Pseudomonadota</taxon>
        <taxon>Betaproteobacteria</taxon>
        <taxon>Burkholderiales</taxon>
        <taxon>Oxalobacteraceae</taxon>
        <taxon>Undibacterium</taxon>
    </lineage>
</organism>
<comment type="caution">
    <text evidence="3">The sequence shown here is derived from an EMBL/GenBank/DDBJ whole genome shotgun (WGS) entry which is preliminary data.</text>
</comment>
<dbReference type="Proteomes" id="UP000627446">
    <property type="component" value="Unassembled WGS sequence"/>
</dbReference>
<keyword evidence="4" id="KW-1185">Reference proteome</keyword>
<proteinExistence type="predicted"/>
<reference evidence="3" key="1">
    <citation type="submission" date="2020-08" db="EMBL/GenBank/DDBJ databases">
        <title>Novel species isolated from subtropical streams in China.</title>
        <authorList>
            <person name="Lu H."/>
        </authorList>
    </citation>
    <scope>NUCLEOTIDE SEQUENCE</scope>
    <source>
        <strain evidence="3">LX22W</strain>
    </source>
</reference>
<accession>A0A923KLS7</accession>
<sequence>MNLSVLKHLVVSIFISVCFSDSAVAQSMYKCVQNGQTTYQATPCPQQAKQNTLDLKLKTPSAASSAATSSGPANSPEVERTIEFISTYQACAGVIKMFADEMSVPYEQWRVRNAKMVARIENDPALLAQIEKKAAVKRNGKAGICRPVGLELRGVKE</sequence>
<name>A0A923KLS7_9BURK</name>
<feature type="domain" description="DUF4124" evidence="2">
    <location>
        <begin position="17"/>
        <end position="67"/>
    </location>
</feature>